<dbReference type="EMBL" id="LYXE01000114">
    <property type="protein sequence ID" value="PDV97997.1"/>
    <property type="molecule type" value="Genomic_DNA"/>
</dbReference>
<accession>A0A2H3L4A9</accession>
<dbReference type="OrthoDB" id="138137at2"/>
<organism evidence="2 3">
    <name type="scientific">Candidatus Chloroploca asiatica</name>
    <dbReference type="NCBI Taxonomy" id="1506545"/>
    <lineage>
        <taxon>Bacteria</taxon>
        <taxon>Bacillati</taxon>
        <taxon>Chloroflexota</taxon>
        <taxon>Chloroflexia</taxon>
        <taxon>Chloroflexales</taxon>
        <taxon>Chloroflexineae</taxon>
        <taxon>Oscillochloridaceae</taxon>
        <taxon>Candidatus Chloroploca</taxon>
    </lineage>
</organism>
<protein>
    <submittedName>
        <fullName evidence="2">Uncharacterized protein</fullName>
    </submittedName>
</protein>
<keyword evidence="3" id="KW-1185">Reference proteome</keyword>
<proteinExistence type="predicted"/>
<reference evidence="2 3" key="1">
    <citation type="submission" date="2016-05" db="EMBL/GenBank/DDBJ databases">
        <authorList>
            <person name="Lavstsen T."/>
            <person name="Jespersen J.S."/>
        </authorList>
    </citation>
    <scope>NUCLEOTIDE SEQUENCE [LARGE SCALE GENOMIC DNA]</scope>
    <source>
        <strain evidence="2 3">B7-9</strain>
    </source>
</reference>
<keyword evidence="1" id="KW-0812">Transmembrane</keyword>
<evidence type="ECO:0000313" key="2">
    <source>
        <dbReference type="EMBL" id="PDV97997.1"/>
    </source>
</evidence>
<comment type="caution">
    <text evidence="2">The sequence shown here is derived from an EMBL/GenBank/DDBJ whole genome shotgun (WGS) entry which is preliminary data.</text>
</comment>
<name>A0A2H3L4A9_9CHLR</name>
<evidence type="ECO:0000313" key="3">
    <source>
        <dbReference type="Proteomes" id="UP000220922"/>
    </source>
</evidence>
<sequence length="555" mass="60047">MPTSAEQRDTARFHEQMTATYRAWVAYLQAQRTLLEVQADRQRTFAFELTHSREQEAQAAQATLDGIAPAQRALFDAVLNQERDTIRANGQHDPRLAAQATTDPDQIHRAALQHLLNDAQGLATEDGRGLLPRGTPDEPRWYSVDVHALTMAPTEAQYALGAGGTSERARLARTVMICVSLILVILIWMLWPRAEAVSRATPPPPLTVNGTLVTPWPLDTLHLTAADGTTTVLTVTQTAREAGWPTLREGTQAVWAAATWLPLRFCVPALLLADATTVTLPGGADTPTRVGHLTTDRLSQADLQIDACEPKSTVTPRLALLQIVAPAEPRALGQAVTLPDGTALTVDRFILTGRGEDPALPAQQARLTVMVTSSAPVDWPLVAPTLRLPNGTALLPSALTNTPTGSAVQYLVPHPHSPLDVTWSLSPAPPAALLRWRTLLEPPLSREEVLRTALVVEAVTVTATHLATYDLSVTVRNQHREPLLLTATDISLTVQERPLVMPAMTDLRTPLAPGATRTLTVTVPTQAQGRMLLQVGPTRMELRPHLAPEQGQALP</sequence>
<evidence type="ECO:0000256" key="1">
    <source>
        <dbReference type="SAM" id="Phobius"/>
    </source>
</evidence>
<keyword evidence="1" id="KW-1133">Transmembrane helix</keyword>
<feature type="transmembrane region" description="Helical" evidence="1">
    <location>
        <begin position="171"/>
        <end position="191"/>
    </location>
</feature>
<dbReference type="RefSeq" id="WP_097653923.1">
    <property type="nucleotide sequence ID" value="NZ_LYXE01000114.1"/>
</dbReference>
<dbReference type="Proteomes" id="UP000220922">
    <property type="component" value="Unassembled WGS sequence"/>
</dbReference>
<keyword evidence="1" id="KW-0472">Membrane</keyword>
<gene>
    <name evidence="2" type="ORF">A9Q02_16525</name>
</gene>
<dbReference type="AlphaFoldDB" id="A0A2H3L4A9"/>